<sequence>MKIKCGGKATDRRPLIFPAQDMAPIIPQRLDTHTPRAASVFSTNSTRLLSPLSPPQKVPSLAPRDPRDQKTCRLTCPVSPPPFKKKQRWSASALCTKLRQTEQGSQSVSVCTNTCSFGLCLSEIRPTTKTRTSFSWVPNLMAKAVWRGHRPTMWADVVLVFPFAGTEPTTLPPPSYKSP</sequence>
<reference evidence="2" key="1">
    <citation type="submission" date="2021-06" db="EMBL/GenBank/DDBJ databases">
        <title>Comparative genomics, transcriptomics and evolutionary studies reveal genomic signatures of adaptation to plant cell wall in hemibiotrophic fungi.</title>
        <authorList>
            <consortium name="DOE Joint Genome Institute"/>
            <person name="Baroncelli R."/>
            <person name="Diaz J.F."/>
            <person name="Benocci T."/>
            <person name="Peng M."/>
            <person name="Battaglia E."/>
            <person name="Haridas S."/>
            <person name="Andreopoulos W."/>
            <person name="Labutti K."/>
            <person name="Pangilinan J."/>
            <person name="Floch G.L."/>
            <person name="Makela M.R."/>
            <person name="Henrissat B."/>
            <person name="Grigoriev I.V."/>
            <person name="Crouch J.A."/>
            <person name="De Vries R.P."/>
            <person name="Sukno S.A."/>
            <person name="Thon M.R."/>
        </authorList>
    </citation>
    <scope>NUCLEOTIDE SEQUENCE</scope>
    <source>
        <strain evidence="2">MAFF235873</strain>
    </source>
</reference>
<name>A0AAD9HQL2_9PEZI</name>
<protein>
    <submittedName>
        <fullName evidence="2">Uncharacterized protein</fullName>
    </submittedName>
</protein>
<evidence type="ECO:0000313" key="3">
    <source>
        <dbReference type="Proteomes" id="UP001232148"/>
    </source>
</evidence>
<keyword evidence="3" id="KW-1185">Reference proteome</keyword>
<dbReference type="EMBL" id="MU842829">
    <property type="protein sequence ID" value="KAK2032642.1"/>
    <property type="molecule type" value="Genomic_DNA"/>
</dbReference>
<gene>
    <name evidence="2" type="ORF">LX32DRAFT_182683</name>
</gene>
<feature type="region of interest" description="Disordered" evidence="1">
    <location>
        <begin position="45"/>
        <end position="69"/>
    </location>
</feature>
<evidence type="ECO:0000256" key="1">
    <source>
        <dbReference type="SAM" id="MobiDB-lite"/>
    </source>
</evidence>
<accession>A0AAD9HQL2</accession>
<proteinExistence type="predicted"/>
<dbReference type="AlphaFoldDB" id="A0AAD9HQL2"/>
<organism evidence="2 3">
    <name type="scientific">Colletotrichum zoysiae</name>
    <dbReference type="NCBI Taxonomy" id="1216348"/>
    <lineage>
        <taxon>Eukaryota</taxon>
        <taxon>Fungi</taxon>
        <taxon>Dikarya</taxon>
        <taxon>Ascomycota</taxon>
        <taxon>Pezizomycotina</taxon>
        <taxon>Sordariomycetes</taxon>
        <taxon>Hypocreomycetidae</taxon>
        <taxon>Glomerellales</taxon>
        <taxon>Glomerellaceae</taxon>
        <taxon>Colletotrichum</taxon>
        <taxon>Colletotrichum graminicola species complex</taxon>
    </lineage>
</organism>
<comment type="caution">
    <text evidence="2">The sequence shown here is derived from an EMBL/GenBank/DDBJ whole genome shotgun (WGS) entry which is preliminary data.</text>
</comment>
<dbReference type="Proteomes" id="UP001232148">
    <property type="component" value="Unassembled WGS sequence"/>
</dbReference>
<evidence type="ECO:0000313" key="2">
    <source>
        <dbReference type="EMBL" id="KAK2032642.1"/>
    </source>
</evidence>